<evidence type="ECO:0000256" key="1">
    <source>
        <dbReference type="ARBA" id="ARBA00004141"/>
    </source>
</evidence>
<organism evidence="9">
    <name type="scientific">Blastobotrys adeninivorans</name>
    <name type="common">Yeast</name>
    <name type="synonym">Arxula adeninivorans</name>
    <dbReference type="NCBI Taxonomy" id="409370"/>
    <lineage>
        <taxon>Eukaryota</taxon>
        <taxon>Fungi</taxon>
        <taxon>Dikarya</taxon>
        <taxon>Ascomycota</taxon>
        <taxon>Saccharomycotina</taxon>
        <taxon>Dipodascomycetes</taxon>
        <taxon>Dipodascales</taxon>
        <taxon>Trichomonascaceae</taxon>
        <taxon>Blastobotrys</taxon>
    </lineage>
</organism>
<evidence type="ECO:0000256" key="6">
    <source>
        <dbReference type="SAM" id="MobiDB-lite"/>
    </source>
</evidence>
<dbReference type="CDD" id="cd17321">
    <property type="entry name" value="MFS_MMR_MDR_like"/>
    <property type="match status" value="1"/>
</dbReference>
<dbReference type="InterPro" id="IPR036259">
    <property type="entry name" value="MFS_trans_sf"/>
</dbReference>
<proteinExistence type="predicted"/>
<feature type="domain" description="Major facilitator superfamily (MFS) profile" evidence="8">
    <location>
        <begin position="73"/>
        <end position="522"/>
    </location>
</feature>
<evidence type="ECO:0000313" key="9">
    <source>
        <dbReference type="EMBL" id="CDP37841.1"/>
    </source>
</evidence>
<feature type="transmembrane region" description="Helical" evidence="7">
    <location>
        <begin position="72"/>
        <end position="97"/>
    </location>
</feature>
<dbReference type="PROSITE" id="PS50850">
    <property type="entry name" value="MFS"/>
    <property type="match status" value="1"/>
</dbReference>
<keyword evidence="3 7" id="KW-0812">Transmembrane</keyword>
<gene>
    <name evidence="9" type="ORF">GNLVRS02_ARAD1D20680g</name>
</gene>
<dbReference type="PANTHER" id="PTHR42718">
    <property type="entry name" value="MAJOR FACILITATOR SUPERFAMILY MULTIDRUG TRANSPORTER MFSC"/>
    <property type="match status" value="1"/>
</dbReference>
<keyword evidence="4 7" id="KW-1133">Transmembrane helix</keyword>
<dbReference type="EMBL" id="HG937694">
    <property type="protein sequence ID" value="CDP37841.1"/>
    <property type="molecule type" value="Genomic_DNA"/>
</dbReference>
<feature type="transmembrane region" description="Helical" evidence="7">
    <location>
        <begin position="139"/>
        <end position="162"/>
    </location>
</feature>
<accession>A0A060TF71</accession>
<evidence type="ECO:0000256" key="5">
    <source>
        <dbReference type="ARBA" id="ARBA00023136"/>
    </source>
</evidence>
<evidence type="ECO:0000256" key="3">
    <source>
        <dbReference type="ARBA" id="ARBA00022692"/>
    </source>
</evidence>
<feature type="transmembrane region" description="Helical" evidence="7">
    <location>
        <begin position="168"/>
        <end position="189"/>
    </location>
</feature>
<dbReference type="GO" id="GO:0016020">
    <property type="term" value="C:membrane"/>
    <property type="evidence" value="ECO:0007669"/>
    <property type="project" value="UniProtKB-SubCell"/>
</dbReference>
<feature type="transmembrane region" description="Helical" evidence="7">
    <location>
        <begin position="401"/>
        <end position="420"/>
    </location>
</feature>
<dbReference type="Gene3D" id="1.20.1250.20">
    <property type="entry name" value="MFS general substrate transporter like domains"/>
    <property type="match status" value="1"/>
</dbReference>
<reference evidence="9" key="1">
    <citation type="submission" date="2014-02" db="EMBL/GenBank/DDBJ databases">
        <authorList>
            <person name="Genoscope - CEA"/>
        </authorList>
    </citation>
    <scope>NUCLEOTIDE SEQUENCE</scope>
    <source>
        <strain evidence="9">LS3</strain>
    </source>
</reference>
<comment type="subcellular location">
    <subcellularLocation>
        <location evidence="1">Membrane</location>
        <topology evidence="1">Multi-pass membrane protein</topology>
    </subcellularLocation>
</comment>
<protein>
    <submittedName>
        <fullName evidence="9">ARAD1D20680p</fullName>
    </submittedName>
</protein>
<feature type="transmembrane region" description="Helical" evidence="7">
    <location>
        <begin position="260"/>
        <end position="282"/>
    </location>
</feature>
<evidence type="ECO:0000256" key="4">
    <source>
        <dbReference type="ARBA" id="ARBA00022989"/>
    </source>
</evidence>
<keyword evidence="5 7" id="KW-0472">Membrane</keyword>
<feature type="transmembrane region" description="Helical" evidence="7">
    <location>
        <begin position="463"/>
        <end position="483"/>
    </location>
</feature>
<dbReference type="AlphaFoldDB" id="A0A060TF71"/>
<feature type="transmembrane region" description="Helical" evidence="7">
    <location>
        <begin position="495"/>
        <end position="518"/>
    </location>
</feature>
<feature type="compositionally biased region" description="Polar residues" evidence="6">
    <location>
        <begin position="20"/>
        <end position="34"/>
    </location>
</feature>
<feature type="transmembrane region" description="Helical" evidence="7">
    <location>
        <begin position="109"/>
        <end position="127"/>
    </location>
</feature>
<dbReference type="InterPro" id="IPR011701">
    <property type="entry name" value="MFS"/>
</dbReference>
<dbReference type="GO" id="GO:0022857">
    <property type="term" value="F:transmembrane transporter activity"/>
    <property type="evidence" value="ECO:0007669"/>
    <property type="project" value="InterPro"/>
</dbReference>
<evidence type="ECO:0000256" key="2">
    <source>
        <dbReference type="ARBA" id="ARBA00022448"/>
    </source>
</evidence>
<evidence type="ECO:0000256" key="7">
    <source>
        <dbReference type="SAM" id="Phobius"/>
    </source>
</evidence>
<feature type="transmembrane region" description="Helical" evidence="7">
    <location>
        <begin position="294"/>
        <end position="313"/>
    </location>
</feature>
<reference evidence="9" key="2">
    <citation type="submission" date="2014-06" db="EMBL/GenBank/DDBJ databases">
        <title>The complete genome of Blastobotrys (Arxula) adeninivorans LS3 - a yeast of biotechnological interest.</title>
        <authorList>
            <person name="Kunze G."/>
            <person name="Gaillardin C."/>
            <person name="Czernicka M."/>
            <person name="Durrens P."/>
            <person name="Martin T."/>
            <person name="Boer E."/>
            <person name="Gabaldon T."/>
            <person name="Cruz J."/>
            <person name="Talla E."/>
            <person name="Marck C."/>
            <person name="Goffeau A."/>
            <person name="Barbe V."/>
            <person name="Baret P."/>
            <person name="Baronian K."/>
            <person name="Beier S."/>
            <person name="Bleykasten C."/>
            <person name="Bode R."/>
            <person name="Casaregola S."/>
            <person name="Despons L."/>
            <person name="Fairhead C."/>
            <person name="Giersberg M."/>
            <person name="Gierski P."/>
            <person name="Hahnel U."/>
            <person name="Hartmann A."/>
            <person name="Jankowska D."/>
            <person name="Jubin C."/>
            <person name="Jung P."/>
            <person name="Lafontaine I."/>
            <person name="Leh-Louis V."/>
            <person name="Lemaire M."/>
            <person name="Marcet-Houben M."/>
            <person name="Mascher M."/>
            <person name="Morel G."/>
            <person name="Richard G.-F."/>
            <person name="Riechen J."/>
            <person name="Sacerdot C."/>
            <person name="Sarkar A."/>
            <person name="Savel G."/>
            <person name="Schacherer J."/>
            <person name="Sherman D."/>
            <person name="Straub M.-L."/>
            <person name="Stein N."/>
            <person name="Thierry A."/>
            <person name="Trautwein-Schult A."/>
            <person name="Westhof E."/>
            <person name="Worch S."/>
            <person name="Dujon B."/>
            <person name="Souciet J.-L."/>
            <person name="Wincker P."/>
            <person name="Scholz U."/>
            <person name="Neuveglise N."/>
        </authorList>
    </citation>
    <scope>NUCLEOTIDE SEQUENCE</scope>
    <source>
        <strain evidence="9">LS3</strain>
    </source>
</reference>
<dbReference type="Pfam" id="PF07690">
    <property type="entry name" value="MFS_1"/>
    <property type="match status" value="2"/>
</dbReference>
<feature type="transmembrane region" description="Helical" evidence="7">
    <location>
        <begin position="229"/>
        <end position="248"/>
    </location>
</feature>
<dbReference type="Gene3D" id="1.20.1720.10">
    <property type="entry name" value="Multidrug resistance protein D"/>
    <property type="match status" value="1"/>
</dbReference>
<feature type="transmembrane region" description="Helical" evidence="7">
    <location>
        <begin position="376"/>
        <end position="394"/>
    </location>
</feature>
<feature type="region of interest" description="Disordered" evidence="6">
    <location>
        <begin position="1"/>
        <end position="60"/>
    </location>
</feature>
<feature type="transmembrane region" description="Helical" evidence="7">
    <location>
        <begin position="426"/>
        <end position="451"/>
    </location>
</feature>
<name>A0A060TF71_BLAAD</name>
<feature type="transmembrane region" description="Helical" evidence="7">
    <location>
        <begin position="334"/>
        <end position="356"/>
    </location>
</feature>
<dbReference type="InterPro" id="IPR020846">
    <property type="entry name" value="MFS_dom"/>
</dbReference>
<evidence type="ECO:0000259" key="8">
    <source>
        <dbReference type="PROSITE" id="PS50850"/>
    </source>
</evidence>
<dbReference type="PANTHER" id="PTHR42718:SF9">
    <property type="entry name" value="MAJOR FACILITATOR SUPERFAMILY MULTIDRUG TRANSPORTER MFSC"/>
    <property type="match status" value="1"/>
</dbReference>
<dbReference type="SUPFAM" id="SSF103473">
    <property type="entry name" value="MFS general substrate transporter"/>
    <property type="match status" value="1"/>
</dbReference>
<feature type="transmembrane region" description="Helical" evidence="7">
    <location>
        <begin position="196"/>
        <end position="217"/>
    </location>
</feature>
<sequence>MNQSEAIAVDKTDHDAGSVTAHSATSSLPNNGSVYESGDAGSDANSQTDKDPETQEPQGYVTPNHGLLFGPLILLVMAGAQILDVLNMTGLIFSIPYISQKYNVPADEASWVISAYSLSFGSFILLGGRLGDFIGYKKVFLGGLLAMGICSLVMALAQNVYVLYVFRALQGVGAAFTIPTSTALVAYNFTGRAQAIAMACVGSAAAMGGIIGVIVGGAFTEVTIGYRGLMYLSFGLSILFMIAAFFLVKETPHKGGLSSLKELDFLGTTIAVAGMILVVFGFTSAPGRWKSARVIAPIIIGVLIMLFFPIYEYKISKRVFKIEPLIPRYAWKFPNLKVIPILAPFNAACLYVTLFVGSEQLMSIRAESPMRAAVQFIPFGIGFALACVVGGAMYGRVSPKWMLTIGPIFDIVGAVLWSRVRDNQSFWRYIFTGSVMLSIGTGLFMSTFINAVVTSAPLDHQGVVAGLCMTAVQLGAAITLAIGTSEIGDTFHSSYYANAYYTLIAYAVVAGLLAFFFVKHYESNQTATYSGAEAQRVHEKPKGDQVV</sequence>
<dbReference type="PhylomeDB" id="A0A060TF71"/>
<keyword evidence="2" id="KW-0813">Transport</keyword>